<gene>
    <name evidence="3" type="ORF">RsS93_46930</name>
</gene>
<protein>
    <submittedName>
        <fullName evidence="3">Isochorismatase hydrolase</fullName>
    </submittedName>
</protein>
<reference evidence="3 4" key="1">
    <citation type="journal article" date="2020" name="Genome Biol. Evol.">
        <title>Rhizobium dioscoreae sp. nov., a plant growth-promoting bacterium isolated from yam (Dioscorea species).</title>
        <authorList>
            <person name="Ouyabe M."/>
            <person name="Tanaka N."/>
            <person name="Shiwa Y."/>
            <person name="Fujita N."/>
            <person name="Kikuno H."/>
            <person name="Babil P."/>
            <person name="Shiwachi H."/>
        </authorList>
    </citation>
    <scope>NUCLEOTIDE SEQUENCE [LARGE SCALE GENOMIC DNA]</scope>
    <source>
        <strain evidence="3 4">S-93</strain>
    </source>
</reference>
<evidence type="ECO:0000256" key="1">
    <source>
        <dbReference type="ARBA" id="ARBA00022801"/>
    </source>
</evidence>
<dbReference type="Proteomes" id="UP000390335">
    <property type="component" value="Unassembled WGS sequence"/>
</dbReference>
<dbReference type="InterPro" id="IPR000868">
    <property type="entry name" value="Isochorismatase-like_dom"/>
</dbReference>
<dbReference type="CDD" id="cd00431">
    <property type="entry name" value="cysteine_hydrolases"/>
    <property type="match status" value="1"/>
</dbReference>
<sequence length="210" mass="21938">MADNFPGVAAAPYSWPFDGQWSAADSALLILGFQNGTIAALGAEPEAAVAAKLIACAREAGLPVIASRRGRSETLSPAAARRAAMGDPVFAPGTSEWQLSDMLGLQVEALIFDHPGDNAFYSTGLEAWLQRRGIRNLVLAGVPTEGLLHATQRAANDMGFECIAVSDACKGTTDARHAGQLRITVFGNGLFGTVTCSDQLLSALRAPIPT</sequence>
<keyword evidence="1 3" id="KW-0378">Hydrolase</keyword>
<dbReference type="Pfam" id="PF00857">
    <property type="entry name" value="Isochorismatase"/>
    <property type="match status" value="1"/>
</dbReference>
<accession>A0ABQ0Z9A0</accession>
<evidence type="ECO:0000313" key="4">
    <source>
        <dbReference type="Proteomes" id="UP000390335"/>
    </source>
</evidence>
<evidence type="ECO:0000259" key="2">
    <source>
        <dbReference type="Pfam" id="PF00857"/>
    </source>
</evidence>
<dbReference type="InterPro" id="IPR036380">
    <property type="entry name" value="Isochorismatase-like_sf"/>
</dbReference>
<keyword evidence="4" id="KW-1185">Reference proteome</keyword>
<dbReference type="SUPFAM" id="SSF52499">
    <property type="entry name" value="Isochorismatase-like hydrolases"/>
    <property type="match status" value="1"/>
</dbReference>
<dbReference type="PANTHER" id="PTHR43540:SF1">
    <property type="entry name" value="ISOCHORISMATASE HYDROLASE"/>
    <property type="match status" value="1"/>
</dbReference>
<feature type="domain" description="Isochorismatase-like" evidence="2">
    <location>
        <begin position="26"/>
        <end position="197"/>
    </location>
</feature>
<proteinExistence type="predicted"/>
<dbReference type="InterPro" id="IPR050272">
    <property type="entry name" value="Isochorismatase-like_hydrls"/>
</dbReference>
<name>A0ABQ0Z9A0_9HYPH</name>
<evidence type="ECO:0000313" key="3">
    <source>
        <dbReference type="EMBL" id="GES52079.1"/>
    </source>
</evidence>
<comment type="caution">
    <text evidence="3">The sequence shown here is derived from an EMBL/GenBank/DDBJ whole genome shotgun (WGS) entry which is preliminary data.</text>
</comment>
<dbReference type="Gene3D" id="3.40.50.850">
    <property type="entry name" value="Isochorismatase-like"/>
    <property type="match status" value="1"/>
</dbReference>
<organism evidence="3 4">
    <name type="scientific">Rhizobium dioscoreae</name>
    <dbReference type="NCBI Taxonomy" id="2653122"/>
    <lineage>
        <taxon>Bacteria</taxon>
        <taxon>Pseudomonadati</taxon>
        <taxon>Pseudomonadota</taxon>
        <taxon>Alphaproteobacteria</taxon>
        <taxon>Hyphomicrobiales</taxon>
        <taxon>Rhizobiaceae</taxon>
        <taxon>Rhizobium/Agrobacterium group</taxon>
        <taxon>Rhizobium</taxon>
    </lineage>
</organism>
<dbReference type="PANTHER" id="PTHR43540">
    <property type="entry name" value="PEROXYUREIDOACRYLATE/UREIDOACRYLATE AMIDOHYDROLASE-RELATED"/>
    <property type="match status" value="1"/>
</dbReference>
<dbReference type="GO" id="GO:0016787">
    <property type="term" value="F:hydrolase activity"/>
    <property type="evidence" value="ECO:0007669"/>
    <property type="project" value="UniProtKB-KW"/>
</dbReference>
<dbReference type="EMBL" id="BLAJ01000006">
    <property type="protein sequence ID" value="GES52079.1"/>
    <property type="molecule type" value="Genomic_DNA"/>
</dbReference>
<dbReference type="RefSeq" id="WP_152094344.1">
    <property type="nucleotide sequence ID" value="NZ_BLAJ01000006.1"/>
</dbReference>